<keyword evidence="2" id="KW-1185">Reference proteome</keyword>
<dbReference type="Proteomes" id="UP001239994">
    <property type="component" value="Unassembled WGS sequence"/>
</dbReference>
<dbReference type="EMBL" id="JAROKS010000023">
    <property type="protein sequence ID" value="KAK1787435.1"/>
    <property type="molecule type" value="Genomic_DNA"/>
</dbReference>
<reference evidence="1" key="1">
    <citation type="submission" date="2023-03" db="EMBL/GenBank/DDBJ databases">
        <title>Electrophorus voltai genome.</title>
        <authorList>
            <person name="Bian C."/>
        </authorList>
    </citation>
    <scope>NUCLEOTIDE SEQUENCE</scope>
    <source>
        <strain evidence="1">CB-2022</strain>
        <tissue evidence="1">Muscle</tissue>
    </source>
</reference>
<protein>
    <submittedName>
        <fullName evidence="1">Uncharacterized protein</fullName>
    </submittedName>
</protein>
<organism evidence="1 2">
    <name type="scientific">Electrophorus voltai</name>
    <dbReference type="NCBI Taxonomy" id="2609070"/>
    <lineage>
        <taxon>Eukaryota</taxon>
        <taxon>Metazoa</taxon>
        <taxon>Chordata</taxon>
        <taxon>Craniata</taxon>
        <taxon>Vertebrata</taxon>
        <taxon>Euteleostomi</taxon>
        <taxon>Actinopterygii</taxon>
        <taxon>Neopterygii</taxon>
        <taxon>Teleostei</taxon>
        <taxon>Ostariophysi</taxon>
        <taxon>Gymnotiformes</taxon>
        <taxon>Gymnotoidei</taxon>
        <taxon>Gymnotidae</taxon>
        <taxon>Electrophorus</taxon>
    </lineage>
</organism>
<sequence length="132" mass="13992">MKGRDLGFSPALWRSRWLHPTTLFTVVVGYIGPPQHGLDSPSTPQEIPGGVPPQEWTQTPVVVFSPISKDPGGSVGSAYAPPARKFVPGPPSTGWASGTVMPSTRRASHISCSRKSGTDIVFVSEARTLLGL</sequence>
<evidence type="ECO:0000313" key="1">
    <source>
        <dbReference type="EMBL" id="KAK1787435.1"/>
    </source>
</evidence>
<gene>
    <name evidence="1" type="ORF">P4O66_002921</name>
</gene>
<proteinExistence type="predicted"/>
<accession>A0AAD8YUI7</accession>
<name>A0AAD8YUI7_9TELE</name>
<dbReference type="AlphaFoldDB" id="A0AAD8YUI7"/>
<evidence type="ECO:0000313" key="2">
    <source>
        <dbReference type="Proteomes" id="UP001239994"/>
    </source>
</evidence>
<comment type="caution">
    <text evidence="1">The sequence shown here is derived from an EMBL/GenBank/DDBJ whole genome shotgun (WGS) entry which is preliminary data.</text>
</comment>